<dbReference type="RefSeq" id="WP_345725047.1">
    <property type="nucleotide sequence ID" value="NZ_BAABRU010000055.1"/>
</dbReference>
<organism evidence="1 2">
    <name type="scientific">Herpetosiphon gulosus</name>
    <dbReference type="NCBI Taxonomy" id="1973496"/>
    <lineage>
        <taxon>Bacteria</taxon>
        <taxon>Bacillati</taxon>
        <taxon>Chloroflexota</taxon>
        <taxon>Chloroflexia</taxon>
        <taxon>Herpetosiphonales</taxon>
        <taxon>Herpetosiphonaceae</taxon>
        <taxon>Herpetosiphon</taxon>
    </lineage>
</organism>
<protein>
    <submittedName>
        <fullName evidence="1">Uncharacterized protein</fullName>
    </submittedName>
</protein>
<gene>
    <name evidence="1" type="ORF">Hgul01_05318</name>
</gene>
<sequence length="71" mass="7913">MQRLIAGIVLLLLLIGCSQQQTIQPLTPSPITGIDPRKIESIILSPFQNEQIQNIQMYPVAGLNDGMMFVY</sequence>
<evidence type="ECO:0000313" key="1">
    <source>
        <dbReference type="EMBL" id="GAA5531493.1"/>
    </source>
</evidence>
<keyword evidence="2" id="KW-1185">Reference proteome</keyword>
<name>A0ABP9X9G1_9CHLR</name>
<dbReference type="PROSITE" id="PS51257">
    <property type="entry name" value="PROKAR_LIPOPROTEIN"/>
    <property type="match status" value="1"/>
</dbReference>
<proteinExistence type="predicted"/>
<dbReference type="Proteomes" id="UP001428290">
    <property type="component" value="Unassembled WGS sequence"/>
</dbReference>
<comment type="caution">
    <text evidence="1">The sequence shown here is derived from an EMBL/GenBank/DDBJ whole genome shotgun (WGS) entry which is preliminary data.</text>
</comment>
<dbReference type="EMBL" id="BAABRU010000055">
    <property type="protein sequence ID" value="GAA5531493.1"/>
    <property type="molecule type" value="Genomic_DNA"/>
</dbReference>
<reference evidence="1 2" key="1">
    <citation type="submission" date="2024-02" db="EMBL/GenBank/DDBJ databases">
        <title>Herpetosiphon gulosus NBRC 112829.</title>
        <authorList>
            <person name="Ichikawa N."/>
            <person name="Katano-Makiyama Y."/>
            <person name="Hidaka K."/>
        </authorList>
    </citation>
    <scope>NUCLEOTIDE SEQUENCE [LARGE SCALE GENOMIC DNA]</scope>
    <source>
        <strain evidence="1 2">NBRC 112829</strain>
    </source>
</reference>
<evidence type="ECO:0000313" key="2">
    <source>
        <dbReference type="Proteomes" id="UP001428290"/>
    </source>
</evidence>
<accession>A0ABP9X9G1</accession>